<dbReference type="InterPro" id="IPR015943">
    <property type="entry name" value="WD40/YVTN_repeat-like_dom_sf"/>
</dbReference>
<evidence type="ECO:0000256" key="3">
    <source>
        <dbReference type="ARBA" id="ARBA00022801"/>
    </source>
</evidence>
<keyword evidence="3 10" id="KW-0378">Hydrolase</keyword>
<organism evidence="10 11">
    <name type="scientific">Uabimicrobium amorphum</name>
    <dbReference type="NCBI Taxonomy" id="2596890"/>
    <lineage>
        <taxon>Bacteria</taxon>
        <taxon>Pseudomonadati</taxon>
        <taxon>Planctomycetota</taxon>
        <taxon>Candidatus Uabimicrobiia</taxon>
        <taxon>Candidatus Uabimicrobiales</taxon>
        <taxon>Candidatus Uabimicrobiaceae</taxon>
        <taxon>Candidatus Uabimicrobium</taxon>
    </lineage>
</organism>
<evidence type="ECO:0000256" key="8">
    <source>
        <dbReference type="SAM" id="SignalP"/>
    </source>
</evidence>
<dbReference type="GO" id="GO:0016798">
    <property type="term" value="F:hydrolase activity, acting on glycosyl bonds"/>
    <property type="evidence" value="ECO:0007669"/>
    <property type="project" value="UniProtKB-KW"/>
</dbReference>
<comment type="similarity">
    <text evidence="7">Belongs to the glycosyl hydrolase 74 family.</text>
</comment>
<dbReference type="KEGG" id="uam:UABAM_05739"/>
<keyword evidence="1 8" id="KW-0732">Signal</keyword>
<keyword evidence="6" id="KW-0624">Polysaccharide degradation</keyword>
<evidence type="ECO:0000256" key="7">
    <source>
        <dbReference type="ARBA" id="ARBA00037986"/>
    </source>
</evidence>
<reference evidence="10 11" key="1">
    <citation type="submission" date="2019-08" db="EMBL/GenBank/DDBJ databases">
        <title>Complete genome sequence of Candidatus Uab amorphum.</title>
        <authorList>
            <person name="Shiratori T."/>
            <person name="Suzuki S."/>
            <person name="Kakizawa Y."/>
            <person name="Ishida K."/>
        </authorList>
    </citation>
    <scope>NUCLEOTIDE SEQUENCE [LARGE SCALE GENOMIC DNA]</scope>
    <source>
        <strain evidence="10 11">SRT547</strain>
    </source>
</reference>
<dbReference type="InterPro" id="IPR052025">
    <property type="entry name" value="Xyloglucanase_GH74"/>
</dbReference>
<dbReference type="OrthoDB" id="9757947at2"/>
<evidence type="ECO:0000256" key="5">
    <source>
        <dbReference type="ARBA" id="ARBA00023295"/>
    </source>
</evidence>
<dbReference type="AlphaFoldDB" id="A0A5S9IUD0"/>
<dbReference type="SUPFAM" id="SSF110296">
    <property type="entry name" value="Oligoxyloglucan reducing end-specific cellobiohydrolase"/>
    <property type="match status" value="3"/>
</dbReference>
<protein>
    <submittedName>
        <fullName evidence="10">Glycosyl hydrolase</fullName>
    </submittedName>
</protein>
<evidence type="ECO:0000259" key="9">
    <source>
        <dbReference type="Pfam" id="PF15902"/>
    </source>
</evidence>
<dbReference type="PANTHER" id="PTHR43739:SF2">
    <property type="entry name" value="OLIGOXYLOGLUCAN-REDUCING END-SPECIFIC XYLOGLUCANASE-RELATED"/>
    <property type="match status" value="1"/>
</dbReference>
<evidence type="ECO:0000313" key="11">
    <source>
        <dbReference type="Proteomes" id="UP000326354"/>
    </source>
</evidence>
<sequence length="784" mass="86079">MRTMFILLFVAVFSMISAQEHFEWMLDFEEQNLYKIQDLSKNYLQKMRSSEPGKKTKSTGTKIPGYKQFQRWAWFMEDRVYPSGDLFNTIAKSWYEYHAYLQSGNVRTNAFGGSWTAIGPSSYKLGMSGYNGGLGRVNCIAFDHKDKSIVYIGTPSAGLWKRDSRGSWSCLTDELPTTGISGIALANEGNTMFVLTGDGDGGNTNSIGVLKSADRGNSWVDTGLMWGVKQKVRGYKLAQHPQNDQLLIAVTSAGLFRSNDAGENWQQVAKGNFRDLEFQPGASQMAYAATTNKIYRSQDKGATWSEVNSSFPGGTNRIALAVSPADKNVVYALFAGSRGYLGLYRSTDSGATFRKRSSTPNLLGYSEVGNDTSSQSWYDLALAVSPQNADIVHSGGVNTWRSDDGGKTWKITSYWVESNTNYGYTHADIHALEYNGTTLYCGSDGGIYESTDRGENWQSISDGLQIMQIYKIADTPQDPYLIYAGAQDNGSNRITGSEGTHVFGADGGTCAIDHRNSQNVYIATQNGGMYKSTNNGDSFRSVKPSSAGSGAWVTPYVMHPQNSQTLFAGYTDVWRTTNAAGSWKNISQGQVGSGTARAIAICKENANYIYVAKTTKIYRSSNAGSSWSNITKDLPTGSAQITSIAVSDTDPKHLWITFSGYSAAHKIYQSKDAGNTWKNMSSGLPNLPVHTAASEPGEENGVYVGTDVGIYYRNNTLQNWIPFSNGLPKIIVKDLRIHAQARKLRAGTFGRGLWESNLYIDAPVTRSEEKQTMTRYQGSIEKLK</sequence>
<dbReference type="RefSeq" id="WP_151971354.1">
    <property type="nucleotide sequence ID" value="NZ_AP019860.1"/>
</dbReference>
<dbReference type="EMBL" id="AP019860">
    <property type="protein sequence ID" value="BBM87330.1"/>
    <property type="molecule type" value="Genomic_DNA"/>
</dbReference>
<evidence type="ECO:0000256" key="2">
    <source>
        <dbReference type="ARBA" id="ARBA00022737"/>
    </source>
</evidence>
<feature type="chain" id="PRO_5024801245" evidence="8">
    <location>
        <begin position="19"/>
        <end position="784"/>
    </location>
</feature>
<evidence type="ECO:0000256" key="4">
    <source>
        <dbReference type="ARBA" id="ARBA00023277"/>
    </source>
</evidence>
<keyword evidence="4" id="KW-0119">Carbohydrate metabolism</keyword>
<feature type="domain" description="Sortilin N-terminal" evidence="9">
    <location>
        <begin position="572"/>
        <end position="684"/>
    </location>
</feature>
<dbReference type="GO" id="GO:0000272">
    <property type="term" value="P:polysaccharide catabolic process"/>
    <property type="evidence" value="ECO:0007669"/>
    <property type="project" value="UniProtKB-KW"/>
</dbReference>
<dbReference type="Proteomes" id="UP000326354">
    <property type="component" value="Chromosome"/>
</dbReference>
<feature type="domain" description="Sortilin N-terminal" evidence="9">
    <location>
        <begin position="255"/>
        <end position="356"/>
    </location>
</feature>
<dbReference type="InterPro" id="IPR031778">
    <property type="entry name" value="Sortilin_N"/>
</dbReference>
<dbReference type="PANTHER" id="PTHR43739">
    <property type="entry name" value="XYLOGLUCANASE (EUROFUNG)"/>
    <property type="match status" value="1"/>
</dbReference>
<evidence type="ECO:0000313" key="10">
    <source>
        <dbReference type="EMBL" id="BBM87330.1"/>
    </source>
</evidence>
<dbReference type="GO" id="GO:0010411">
    <property type="term" value="P:xyloglucan metabolic process"/>
    <property type="evidence" value="ECO:0007669"/>
    <property type="project" value="TreeGrafter"/>
</dbReference>
<keyword evidence="5" id="KW-0326">Glycosidase</keyword>
<keyword evidence="11" id="KW-1185">Reference proteome</keyword>
<dbReference type="CDD" id="cd15482">
    <property type="entry name" value="Sialidase_non-viral"/>
    <property type="match status" value="1"/>
</dbReference>
<proteinExistence type="inferred from homology"/>
<accession>A0A5S9IUD0</accession>
<feature type="signal peptide" evidence="8">
    <location>
        <begin position="1"/>
        <end position="18"/>
    </location>
</feature>
<gene>
    <name evidence="10" type="ORF">UABAM_05739</name>
</gene>
<dbReference type="Pfam" id="PF15902">
    <property type="entry name" value="Sortilin-Vps10"/>
    <property type="match status" value="2"/>
</dbReference>
<keyword evidence="2" id="KW-0677">Repeat</keyword>
<name>A0A5S9IUD0_UABAM</name>
<dbReference type="Gene3D" id="2.130.10.10">
    <property type="entry name" value="YVTN repeat-like/Quinoprotein amine dehydrogenase"/>
    <property type="match status" value="4"/>
</dbReference>
<evidence type="ECO:0000256" key="6">
    <source>
        <dbReference type="ARBA" id="ARBA00023326"/>
    </source>
</evidence>
<evidence type="ECO:0000256" key="1">
    <source>
        <dbReference type="ARBA" id="ARBA00022729"/>
    </source>
</evidence>